<accession>A0A8T0GFP6</accession>
<comment type="caution">
    <text evidence="2">The sequence shown here is derived from an EMBL/GenBank/DDBJ whole genome shotgun (WGS) entry which is preliminary data.</text>
</comment>
<keyword evidence="3" id="KW-1185">Reference proteome</keyword>
<evidence type="ECO:0000313" key="2">
    <source>
        <dbReference type="EMBL" id="KAG0557367.1"/>
    </source>
</evidence>
<organism evidence="2 3">
    <name type="scientific">Ceratodon purpureus</name>
    <name type="common">Fire moss</name>
    <name type="synonym">Dicranum purpureum</name>
    <dbReference type="NCBI Taxonomy" id="3225"/>
    <lineage>
        <taxon>Eukaryota</taxon>
        <taxon>Viridiplantae</taxon>
        <taxon>Streptophyta</taxon>
        <taxon>Embryophyta</taxon>
        <taxon>Bryophyta</taxon>
        <taxon>Bryophytina</taxon>
        <taxon>Bryopsida</taxon>
        <taxon>Dicranidae</taxon>
        <taxon>Pseudoditrichales</taxon>
        <taxon>Ditrichaceae</taxon>
        <taxon>Ceratodon</taxon>
    </lineage>
</organism>
<feature type="region of interest" description="Disordered" evidence="1">
    <location>
        <begin position="36"/>
        <end position="73"/>
    </location>
</feature>
<sequence>MECDRCGSKGFRSGAGFASHKRSCWQMPERFVKKSEAAAEGSVQSHTTVEAGTSVHSMTPKNDEVAKPKDKYSHDSTMLSTMIDMDSPMNDSTQLLVDWIQGCNDGKGLPEEATKDLLDLLSHPQFDPKALEFKNSEELARYEKEHEEELKAHEASLRRK</sequence>
<dbReference type="EMBL" id="CM026432">
    <property type="protein sequence ID" value="KAG0557367.1"/>
    <property type="molecule type" value="Genomic_DNA"/>
</dbReference>
<dbReference type="AlphaFoldDB" id="A0A8T0GFP6"/>
<gene>
    <name evidence="2" type="ORF">KC19_11G123800</name>
</gene>
<proteinExistence type="predicted"/>
<evidence type="ECO:0000256" key="1">
    <source>
        <dbReference type="SAM" id="MobiDB-lite"/>
    </source>
</evidence>
<feature type="compositionally biased region" description="Polar residues" evidence="1">
    <location>
        <begin position="42"/>
        <end position="60"/>
    </location>
</feature>
<feature type="compositionally biased region" description="Basic and acidic residues" evidence="1">
    <location>
        <begin position="61"/>
        <end position="73"/>
    </location>
</feature>
<name>A0A8T0GFP6_CERPU</name>
<reference evidence="2 3" key="1">
    <citation type="submission" date="2020-06" db="EMBL/GenBank/DDBJ databases">
        <title>WGS assembly of Ceratodon purpureus strain R40.</title>
        <authorList>
            <person name="Carey S.B."/>
            <person name="Jenkins J."/>
            <person name="Shu S."/>
            <person name="Lovell J.T."/>
            <person name="Sreedasyam A."/>
            <person name="Maumus F."/>
            <person name="Tiley G.P."/>
            <person name="Fernandez-Pozo N."/>
            <person name="Barry K."/>
            <person name="Chen C."/>
            <person name="Wang M."/>
            <person name="Lipzen A."/>
            <person name="Daum C."/>
            <person name="Saski C.A."/>
            <person name="Payton A.C."/>
            <person name="Mcbreen J.C."/>
            <person name="Conrad R.E."/>
            <person name="Kollar L.M."/>
            <person name="Olsson S."/>
            <person name="Huttunen S."/>
            <person name="Landis J.B."/>
            <person name="Wickett N.J."/>
            <person name="Johnson M.G."/>
            <person name="Rensing S.A."/>
            <person name="Grimwood J."/>
            <person name="Schmutz J."/>
            <person name="Mcdaniel S.F."/>
        </authorList>
    </citation>
    <scope>NUCLEOTIDE SEQUENCE [LARGE SCALE GENOMIC DNA]</scope>
    <source>
        <strain evidence="2 3">R40</strain>
    </source>
</reference>
<evidence type="ECO:0000313" key="3">
    <source>
        <dbReference type="Proteomes" id="UP000822688"/>
    </source>
</evidence>
<dbReference type="Proteomes" id="UP000822688">
    <property type="component" value="Chromosome 11"/>
</dbReference>
<protein>
    <submittedName>
        <fullName evidence="2">Uncharacterized protein</fullName>
    </submittedName>
</protein>